<accession>A0A075TZ78</accession>
<dbReference type="RefSeq" id="WP_009765286.1">
    <property type="nucleotide sequence ID" value="NZ_CP009223.1"/>
</dbReference>
<keyword evidence="14" id="KW-1185">Reference proteome</keyword>
<evidence type="ECO:0000256" key="11">
    <source>
        <dbReference type="RuleBase" id="RU364106"/>
    </source>
</evidence>
<dbReference type="NCBIfam" id="TIGR00573">
    <property type="entry name" value="dnaq"/>
    <property type="match status" value="1"/>
</dbReference>
<evidence type="ECO:0000256" key="6">
    <source>
        <dbReference type="ARBA" id="ARBA00022801"/>
    </source>
</evidence>
<keyword evidence="8 10" id="KW-0067">ATP-binding</keyword>
<dbReference type="GO" id="GO:0005524">
    <property type="term" value="F:ATP binding"/>
    <property type="evidence" value="ECO:0007669"/>
    <property type="project" value="UniProtKB-UniRule"/>
</dbReference>
<feature type="binding site" evidence="10">
    <location>
        <begin position="290"/>
        <end position="297"/>
    </location>
    <ligand>
        <name>ATP</name>
        <dbReference type="ChEBI" id="CHEBI:30616"/>
    </ligand>
</feature>
<evidence type="ECO:0000256" key="3">
    <source>
        <dbReference type="ARBA" id="ARBA00022705"/>
    </source>
</evidence>
<dbReference type="KEGG" id="wct:WS74_0617"/>
<dbReference type="InterPro" id="IPR036397">
    <property type="entry name" value="RNaseH_sf"/>
</dbReference>
<dbReference type="InterPro" id="IPR006310">
    <property type="entry name" value="DinG"/>
</dbReference>
<dbReference type="HAMAP" id="MF_02206">
    <property type="entry name" value="DinG_exonucl"/>
    <property type="match status" value="1"/>
</dbReference>
<dbReference type="STRING" id="759620.WS105_0677"/>
<evidence type="ECO:0000256" key="1">
    <source>
        <dbReference type="ARBA" id="ARBA00022679"/>
    </source>
</evidence>
<dbReference type="EMBL" id="CP009223">
    <property type="protein sequence ID" value="AIM62869.1"/>
    <property type="molecule type" value="Genomic_DNA"/>
</dbReference>
<keyword evidence="9" id="KW-0239">DNA-directed DNA polymerase</keyword>
<dbReference type="KEGG" id="wci:WS105_0677"/>
<dbReference type="InterPro" id="IPR013520">
    <property type="entry name" value="Ribonucl_H"/>
</dbReference>
<comment type="caution">
    <text evidence="10">Lacks conserved residue(s) required for the propagation of feature annotation.</text>
</comment>
<dbReference type="SMART" id="SM00491">
    <property type="entry name" value="HELICc2"/>
    <property type="match status" value="1"/>
</dbReference>
<dbReference type="Gene3D" id="3.30.420.10">
    <property type="entry name" value="Ribonuclease H-like superfamily/Ribonuclease H"/>
    <property type="match status" value="1"/>
</dbReference>
<protein>
    <recommendedName>
        <fullName evidence="10 11">3'-5' exonuclease DinG</fullName>
        <ecNumber evidence="10 11">3.1.-.-</ecNumber>
    </recommendedName>
</protein>
<dbReference type="InterPro" id="IPR012337">
    <property type="entry name" value="RNaseH-like_sf"/>
</dbReference>
<dbReference type="InterPro" id="IPR006054">
    <property type="entry name" value="DnaQ"/>
</dbReference>
<dbReference type="KEGG" id="wce:WS08_0616"/>
<keyword evidence="4 10" id="KW-0540">Nuclease</keyword>
<dbReference type="PROSITE" id="PS51193">
    <property type="entry name" value="HELICASE_ATP_BIND_2"/>
    <property type="match status" value="1"/>
</dbReference>
<evidence type="ECO:0000313" key="13">
    <source>
        <dbReference type="EMBL" id="AIM62869.1"/>
    </source>
</evidence>
<dbReference type="Pfam" id="PF13307">
    <property type="entry name" value="Helicase_C_2"/>
    <property type="match status" value="1"/>
</dbReference>
<gene>
    <name evidence="10 11" type="primary">dinG</name>
    <name evidence="13" type="ORF">WS74_0617</name>
</gene>
<comment type="similarity">
    <text evidence="10 11">Belongs to the helicase family. DinG subfamily. Type 2 sub-subfamily.</text>
</comment>
<reference evidence="14" key="2">
    <citation type="submission" date="2014-08" db="EMBL/GenBank/DDBJ databases">
        <title>Complete genome of Weissella ceti strain WS74 isolated from diseased rainbow trout in Brazil.</title>
        <authorList>
            <person name="Figueiredo H.C.P."/>
            <person name="Leal C.A.G."/>
            <person name="Pereira F.L."/>
            <person name="Soares S.C."/>
            <person name="Dorella F.A."/>
            <person name="Carvalho A.F."/>
            <person name="Azevedo V.A.C."/>
        </authorList>
    </citation>
    <scope>NUCLEOTIDE SEQUENCE [LARGE SCALE GENOMIC DNA]</scope>
    <source>
        <strain evidence="14">WS74</strain>
    </source>
</reference>
<proteinExistence type="inferred from homology"/>
<reference evidence="13 14" key="1">
    <citation type="journal article" date="2014" name="Genome Announc.">
        <title>Complete Genome Sequences of Fish Pathogenic Weissella ceti Strains WS74 and WS105.</title>
        <authorList>
            <person name="Figueiredo H.C."/>
            <person name="Leal C.A."/>
            <person name="Dorella F.A."/>
            <person name="Carvalho A.F."/>
            <person name="Soares S.C."/>
            <person name="Pereira F.L."/>
            <person name="Azevedo V.A."/>
        </authorList>
    </citation>
    <scope>NUCLEOTIDE SEQUENCE [LARGE SCALE GENOMIC DNA]</scope>
    <source>
        <strain evidence="13 14">WS74</strain>
    </source>
</reference>
<dbReference type="AlphaFoldDB" id="A0A075TZ78"/>
<dbReference type="Pfam" id="PF00929">
    <property type="entry name" value="RNase_T"/>
    <property type="match status" value="1"/>
</dbReference>
<dbReference type="FunFam" id="3.30.420.10:FF:000045">
    <property type="entry name" value="3'-5' exonuclease DinG"/>
    <property type="match status" value="1"/>
</dbReference>
<dbReference type="InterPro" id="IPR006555">
    <property type="entry name" value="ATP-dep_Helicase_C"/>
</dbReference>
<dbReference type="SUPFAM" id="SSF53098">
    <property type="entry name" value="Ribonuclease H-like"/>
    <property type="match status" value="1"/>
</dbReference>
<dbReference type="EC" id="3.1.-.-" evidence="10 11"/>
<dbReference type="InterPro" id="IPR014013">
    <property type="entry name" value="Helic_SF1/SF2_ATP-bd_DinG/Rad3"/>
</dbReference>
<feature type="domain" description="Helicase ATP-binding" evidence="12">
    <location>
        <begin position="246"/>
        <end position="531"/>
    </location>
</feature>
<evidence type="ECO:0000256" key="4">
    <source>
        <dbReference type="ARBA" id="ARBA00022722"/>
    </source>
</evidence>
<dbReference type="SMART" id="SM00479">
    <property type="entry name" value="EXOIII"/>
    <property type="match status" value="1"/>
</dbReference>
<evidence type="ECO:0000256" key="2">
    <source>
        <dbReference type="ARBA" id="ARBA00022695"/>
    </source>
</evidence>
<evidence type="ECO:0000259" key="12">
    <source>
        <dbReference type="PROSITE" id="PS51193"/>
    </source>
</evidence>
<dbReference type="NCBIfam" id="TIGR01407">
    <property type="entry name" value="dinG_rel"/>
    <property type="match status" value="1"/>
</dbReference>
<evidence type="ECO:0000256" key="5">
    <source>
        <dbReference type="ARBA" id="ARBA00022741"/>
    </source>
</evidence>
<dbReference type="SUPFAM" id="SSF52540">
    <property type="entry name" value="P-loop containing nucleoside triphosphate hydrolases"/>
    <property type="match status" value="1"/>
</dbReference>
<evidence type="ECO:0000256" key="7">
    <source>
        <dbReference type="ARBA" id="ARBA00022839"/>
    </source>
</evidence>
<evidence type="ECO:0000256" key="10">
    <source>
        <dbReference type="HAMAP-Rule" id="MF_02206"/>
    </source>
</evidence>
<dbReference type="PANTHER" id="PTHR30231">
    <property type="entry name" value="DNA POLYMERASE III SUBUNIT EPSILON"/>
    <property type="match status" value="1"/>
</dbReference>
<dbReference type="PATRIC" id="fig|759620.7.peg.649"/>
<sequence>MLKQNIYAVVDLETTQTSTETGRIIQIAIAFVQNNKIINQYSTLINPGMAIPRHVVQLTGIDASMVKSAPNFEDVAHMVHAMLQGTVFVAHNVNFDWPFLNAEFERVGLTPLTGQAIDTVTLSQMLYPTAPGYRLIDMAQYLGIEHLNPHQADSDAATTAEVFMCLVKRAQSLPMITLQTLVKLPLSLPRDTRIIIEQALTYNQKAPQALDKSLEVLDGLAIRRFSAPAPLVPSADVKYPKKPSALEAVLGDTFSYRKDQAKLMNFVEHHYADADFSESKPGEDALVIEAPTGLGKTLGYLLPYAYLANQTGRKVVVAVPTLVQQQQVAGLVNQKLNQVLPFETRAVSLKGRMHYVNLQSFRRSLNVDEGSTGLQFTKAQILVWLTETLTGDFDELNLLNPPADFLQKLAQAANNPMGSAYYGHEFFERQLVVANEAQFLVINHAYLTTYAQELGQQDETPYLVIDEPQHLPDAIIDQNRRQLDFTSWQYAVNQALDLVVRDEDSLQEILTRIPAGNRVKHEFILQLKQLQTEIPQLETKFYRRFLLNRKQVNATEGHLEVPLNGAELALFFIEQTSRMQKIKGNIQATEEALDKLLTGFSTLKNVFSVSERQALADFRRWLRVIKRDDVYLTDFQQNIIDYPQASVFWLTLSKRDDINYLKLSGGLLHTVDYFKDKIYPYFMPPTMIGATLFTSTKSSYLYERLDLDRESADVHQFDDVYDYEHQSQMLLVDDAISPTDSRYPVYVAKQLDHMLGAMQENTLVLFNSFDMIEQVFHYMQQHQIAQKHGMTLLAQGITGTKGRILKRMQSENKMIVLGANSFWEGIDLPNEQVRLVVITRLPFDAPNTIPQKAEESILKAAGKQPFYSNVLPKAVLRLRQGVGRLLRTPEDYGAIVILDSRIVQKTYGKTLRKMLPKKMPQEVIKGNQVADYLQKFFTEHR</sequence>
<dbReference type="PANTHER" id="PTHR30231:SF41">
    <property type="entry name" value="DNA POLYMERASE III SUBUNIT EPSILON"/>
    <property type="match status" value="1"/>
</dbReference>
<keyword evidence="5 10" id="KW-0547">Nucleotide-binding</keyword>
<evidence type="ECO:0000256" key="9">
    <source>
        <dbReference type="ARBA" id="ARBA00022932"/>
    </source>
</evidence>
<dbReference type="Pfam" id="PF00270">
    <property type="entry name" value="DEAD"/>
    <property type="match status" value="1"/>
</dbReference>
<name>A0A075TZ78_9LACO</name>
<comment type="function">
    <text evidence="10 11">3'-5' exonuclease.</text>
</comment>
<dbReference type="Gene3D" id="3.40.50.300">
    <property type="entry name" value="P-loop containing nucleotide triphosphate hydrolases"/>
    <property type="match status" value="2"/>
</dbReference>
<evidence type="ECO:0000256" key="8">
    <source>
        <dbReference type="ARBA" id="ARBA00022840"/>
    </source>
</evidence>
<keyword evidence="2" id="KW-0548">Nucleotidyltransferase</keyword>
<keyword evidence="3" id="KW-0235">DNA replication</keyword>
<keyword evidence="13" id="KW-0347">Helicase</keyword>
<dbReference type="GO" id="GO:0004386">
    <property type="term" value="F:helicase activity"/>
    <property type="evidence" value="ECO:0007669"/>
    <property type="project" value="UniProtKB-KW"/>
</dbReference>
<organism evidence="13 14">
    <name type="scientific">Weissella ceti</name>
    <dbReference type="NCBI Taxonomy" id="759620"/>
    <lineage>
        <taxon>Bacteria</taxon>
        <taxon>Bacillati</taxon>
        <taxon>Bacillota</taxon>
        <taxon>Bacilli</taxon>
        <taxon>Lactobacillales</taxon>
        <taxon>Lactobacillaceae</taxon>
        <taxon>Weissella</taxon>
    </lineage>
</organism>
<dbReference type="InterPro" id="IPR027417">
    <property type="entry name" value="P-loop_NTPase"/>
</dbReference>
<dbReference type="GO" id="GO:0003677">
    <property type="term" value="F:DNA binding"/>
    <property type="evidence" value="ECO:0007669"/>
    <property type="project" value="InterPro"/>
</dbReference>
<dbReference type="Proteomes" id="UP000029079">
    <property type="component" value="Chromosome"/>
</dbReference>
<dbReference type="GO" id="GO:0008408">
    <property type="term" value="F:3'-5' exonuclease activity"/>
    <property type="evidence" value="ECO:0007669"/>
    <property type="project" value="UniProtKB-UniRule"/>
</dbReference>
<keyword evidence="6 10" id="KW-0378">Hydrolase</keyword>
<dbReference type="GO" id="GO:0016818">
    <property type="term" value="F:hydrolase activity, acting on acid anhydrides, in phosphorus-containing anhydrides"/>
    <property type="evidence" value="ECO:0007669"/>
    <property type="project" value="InterPro"/>
</dbReference>
<dbReference type="GO" id="GO:0005829">
    <property type="term" value="C:cytosol"/>
    <property type="evidence" value="ECO:0007669"/>
    <property type="project" value="TreeGrafter"/>
</dbReference>
<dbReference type="GO" id="GO:0003887">
    <property type="term" value="F:DNA-directed DNA polymerase activity"/>
    <property type="evidence" value="ECO:0007669"/>
    <property type="project" value="UniProtKB-KW"/>
</dbReference>
<evidence type="ECO:0000313" key="14">
    <source>
        <dbReference type="Proteomes" id="UP000029079"/>
    </source>
</evidence>
<keyword evidence="1" id="KW-0808">Transferase</keyword>
<dbReference type="GO" id="GO:0045004">
    <property type="term" value="P:DNA replication proofreading"/>
    <property type="evidence" value="ECO:0007669"/>
    <property type="project" value="TreeGrafter"/>
</dbReference>
<dbReference type="InterPro" id="IPR011545">
    <property type="entry name" value="DEAD/DEAH_box_helicase_dom"/>
</dbReference>
<keyword evidence="7 10" id="KW-0269">Exonuclease</keyword>
<dbReference type="CDD" id="cd06127">
    <property type="entry name" value="DEDDh"/>
    <property type="match status" value="1"/>
</dbReference>
<dbReference type="OrthoDB" id="9803913at2"/>